<evidence type="ECO:0000313" key="4">
    <source>
        <dbReference type="EMBL" id="GMS78645.1"/>
    </source>
</evidence>
<accession>A0AAV5SEQ0</accession>
<sequence>PLQQMQPMGMQPMQQQQQQPMMMQQQQSPQQYRPQQQPMVAAQPGGPPIVLQGGEQWMVMPSIPVGLTIPPGLEYLLPCAGAHVRQKTDIIEVLTLIDTPNKYAIYNDQCQFQQGLGGFMAAQMLGDSRGFYFTVTDGMGRHAFSISRSSKLWTDCEMIVEAPPGIAAGFVSYNSTLCSRGSLTVFDAGRRPVLCVPFPSECDCGGDRGYMVVSGSQTVGAITRKYPGFMKAAFTNCDNFAINFPADLDVRVKCTLLACAIMIDFIDFEDKR</sequence>
<dbReference type="InterPro" id="IPR005552">
    <property type="entry name" value="Scramblase"/>
</dbReference>
<reference evidence="4" key="1">
    <citation type="submission" date="2023-10" db="EMBL/GenBank/DDBJ databases">
        <title>Genome assembly of Pristionchus species.</title>
        <authorList>
            <person name="Yoshida K."/>
            <person name="Sommer R.J."/>
        </authorList>
    </citation>
    <scope>NUCLEOTIDE SEQUENCE</scope>
    <source>
        <strain evidence="4">RS0144</strain>
    </source>
</reference>
<keyword evidence="2" id="KW-0564">Palmitate</keyword>
<dbReference type="PANTHER" id="PTHR23248:SF9">
    <property type="entry name" value="PHOSPHOLIPID SCRAMBLASE"/>
    <property type="match status" value="1"/>
</dbReference>
<dbReference type="PANTHER" id="PTHR23248">
    <property type="entry name" value="PHOSPHOLIPID SCRAMBLASE-RELATED"/>
    <property type="match status" value="1"/>
</dbReference>
<dbReference type="GO" id="GO:0017128">
    <property type="term" value="F:phospholipid scramblase activity"/>
    <property type="evidence" value="ECO:0007669"/>
    <property type="project" value="InterPro"/>
</dbReference>
<feature type="compositionally biased region" description="Low complexity" evidence="3">
    <location>
        <begin position="1"/>
        <end position="39"/>
    </location>
</feature>
<protein>
    <recommendedName>
        <fullName evidence="2">Phospholipid scramblase</fullName>
    </recommendedName>
</protein>
<dbReference type="Proteomes" id="UP001432027">
    <property type="component" value="Unassembled WGS sequence"/>
</dbReference>
<name>A0AAV5SEQ0_9BILA</name>
<evidence type="ECO:0000256" key="1">
    <source>
        <dbReference type="ARBA" id="ARBA00005350"/>
    </source>
</evidence>
<keyword evidence="2" id="KW-0106">Calcium</keyword>
<comment type="caution">
    <text evidence="4">The sequence shown here is derived from an EMBL/GenBank/DDBJ whole genome shotgun (WGS) entry which is preliminary data.</text>
</comment>
<dbReference type="AlphaFoldDB" id="A0AAV5SEQ0"/>
<evidence type="ECO:0000256" key="3">
    <source>
        <dbReference type="SAM" id="MobiDB-lite"/>
    </source>
</evidence>
<comment type="function">
    <text evidence="2">May mediate accelerated ATP-independent bidirectional transbilayer migration of phospholipids upon binding calcium ions that results in a loss of phospholipid asymmetry in the plasma membrane.</text>
</comment>
<feature type="non-terminal residue" evidence="4">
    <location>
        <position position="1"/>
    </location>
</feature>
<comment type="cofactor">
    <cofactor evidence="2">
        <name>Ca(2+)</name>
        <dbReference type="ChEBI" id="CHEBI:29108"/>
    </cofactor>
</comment>
<dbReference type="EMBL" id="BTSX01000001">
    <property type="protein sequence ID" value="GMS78645.1"/>
    <property type="molecule type" value="Genomic_DNA"/>
</dbReference>
<dbReference type="Pfam" id="PF03803">
    <property type="entry name" value="Scramblase"/>
    <property type="match status" value="1"/>
</dbReference>
<feature type="non-terminal residue" evidence="4">
    <location>
        <position position="272"/>
    </location>
</feature>
<comment type="similarity">
    <text evidence="1 2">Belongs to the phospholipid scramblase family.</text>
</comment>
<keyword evidence="5" id="KW-1185">Reference proteome</keyword>
<dbReference type="GO" id="GO:0005886">
    <property type="term" value="C:plasma membrane"/>
    <property type="evidence" value="ECO:0007669"/>
    <property type="project" value="TreeGrafter"/>
</dbReference>
<proteinExistence type="inferred from homology"/>
<gene>
    <name evidence="4" type="ORF">PENTCL1PPCAC_820</name>
</gene>
<feature type="region of interest" description="Disordered" evidence="3">
    <location>
        <begin position="1"/>
        <end position="45"/>
    </location>
</feature>
<evidence type="ECO:0000256" key="2">
    <source>
        <dbReference type="RuleBase" id="RU363116"/>
    </source>
</evidence>
<evidence type="ECO:0000313" key="5">
    <source>
        <dbReference type="Proteomes" id="UP001432027"/>
    </source>
</evidence>
<keyword evidence="2" id="KW-0449">Lipoprotein</keyword>
<organism evidence="4 5">
    <name type="scientific">Pristionchus entomophagus</name>
    <dbReference type="NCBI Taxonomy" id="358040"/>
    <lineage>
        <taxon>Eukaryota</taxon>
        <taxon>Metazoa</taxon>
        <taxon>Ecdysozoa</taxon>
        <taxon>Nematoda</taxon>
        <taxon>Chromadorea</taxon>
        <taxon>Rhabditida</taxon>
        <taxon>Rhabditina</taxon>
        <taxon>Diplogasteromorpha</taxon>
        <taxon>Diplogasteroidea</taxon>
        <taxon>Neodiplogasteridae</taxon>
        <taxon>Pristionchus</taxon>
    </lineage>
</organism>